<reference evidence="8 9" key="1">
    <citation type="submission" date="2016-11" db="EMBL/GenBank/DDBJ databases">
        <authorList>
            <person name="Jaros S."/>
            <person name="Januszkiewicz K."/>
            <person name="Wedrychowicz H."/>
        </authorList>
    </citation>
    <scope>NUCLEOTIDE SEQUENCE [LARGE SCALE GENOMIC DNA]</scope>
    <source>
        <strain evidence="8 9">DSM 17737</strain>
    </source>
</reference>
<protein>
    <recommendedName>
        <fullName evidence="7">Na(+)/H(+) antiporter NhaA</fullName>
    </recommendedName>
    <alternativeName>
        <fullName evidence="7">Sodium/proton antiporter NhaA</fullName>
    </alternativeName>
</protein>
<keyword evidence="9" id="KW-1185">Reference proteome</keyword>
<comment type="subcellular location">
    <subcellularLocation>
        <location evidence="1">Cell inner membrane</location>
        <topology evidence="1">Multi-pass membrane protein</topology>
    </subcellularLocation>
    <subcellularLocation>
        <location evidence="7">Cell membrane</location>
        <topology evidence="7">Multi-pass membrane protein</topology>
    </subcellularLocation>
</comment>
<evidence type="ECO:0000256" key="1">
    <source>
        <dbReference type="ARBA" id="ARBA00004429"/>
    </source>
</evidence>
<keyword evidence="7" id="KW-0813">Transport</keyword>
<keyword evidence="5 7" id="KW-0472">Membrane</keyword>
<keyword evidence="6 7" id="KW-0739">Sodium transport</keyword>
<evidence type="ECO:0000313" key="8">
    <source>
        <dbReference type="EMBL" id="SIN73939.1"/>
    </source>
</evidence>
<comment type="catalytic activity">
    <reaction evidence="7">
        <text>Na(+)(in) + 2 H(+)(out) = Na(+)(out) + 2 H(+)(in)</text>
        <dbReference type="Rhea" id="RHEA:29251"/>
        <dbReference type="ChEBI" id="CHEBI:15378"/>
        <dbReference type="ChEBI" id="CHEBI:29101"/>
    </reaction>
</comment>
<dbReference type="EMBL" id="FSRE01000001">
    <property type="protein sequence ID" value="SIN73939.1"/>
    <property type="molecule type" value="Genomic_DNA"/>
</dbReference>
<keyword evidence="3 7" id="KW-0812">Transmembrane</keyword>
<dbReference type="OrthoDB" id="9808135at2"/>
<proteinExistence type="inferred from homology"/>
<feature type="transmembrane region" description="Helical" evidence="7">
    <location>
        <begin position="389"/>
        <end position="415"/>
    </location>
</feature>
<keyword evidence="7" id="KW-0050">Antiport</keyword>
<comment type="similarity">
    <text evidence="7">Belongs to the NhaA Na(+)/H(+) (TC 2.A.33) antiporter family.</text>
</comment>
<accession>A0A1N6DT28</accession>
<feature type="transmembrane region" description="Helical" evidence="7">
    <location>
        <begin position="112"/>
        <end position="134"/>
    </location>
</feature>
<feature type="transmembrane region" description="Helical" evidence="7">
    <location>
        <begin position="427"/>
        <end position="444"/>
    </location>
</feature>
<organism evidence="8 9">
    <name type="scientific">Sulfurivirga caldicuralii</name>
    <dbReference type="NCBI Taxonomy" id="364032"/>
    <lineage>
        <taxon>Bacteria</taxon>
        <taxon>Pseudomonadati</taxon>
        <taxon>Pseudomonadota</taxon>
        <taxon>Gammaproteobacteria</taxon>
        <taxon>Thiotrichales</taxon>
        <taxon>Piscirickettsiaceae</taxon>
        <taxon>Sulfurivirga</taxon>
    </lineage>
</organism>
<dbReference type="PANTHER" id="PTHR30341:SF0">
    <property type="entry name" value="NA(+)_H(+) ANTIPORTER NHAA"/>
    <property type="match status" value="1"/>
</dbReference>
<dbReference type="GO" id="GO:0006885">
    <property type="term" value="P:regulation of pH"/>
    <property type="evidence" value="ECO:0007669"/>
    <property type="project" value="UniProtKB-UniRule"/>
</dbReference>
<dbReference type="NCBIfam" id="TIGR00773">
    <property type="entry name" value="NhaA"/>
    <property type="match status" value="1"/>
</dbReference>
<dbReference type="STRING" id="364032.SAMN05443662_0396"/>
<dbReference type="InterPro" id="IPR023171">
    <property type="entry name" value="Na/H_antiporter_dom_sf"/>
</dbReference>
<feature type="transmembrane region" description="Helical" evidence="7">
    <location>
        <begin position="233"/>
        <end position="257"/>
    </location>
</feature>
<dbReference type="RefSeq" id="WP_084188187.1">
    <property type="nucleotide sequence ID" value="NZ_FSRE01000001.1"/>
</dbReference>
<evidence type="ECO:0000256" key="4">
    <source>
        <dbReference type="ARBA" id="ARBA00022989"/>
    </source>
</evidence>
<gene>
    <name evidence="7" type="primary">nhaA</name>
    <name evidence="8" type="ORF">SAMN05443662_0396</name>
</gene>
<keyword evidence="4 7" id="KW-1133">Transmembrane helix</keyword>
<evidence type="ECO:0000256" key="5">
    <source>
        <dbReference type="ARBA" id="ARBA00023136"/>
    </source>
</evidence>
<comment type="function">
    <text evidence="7">Na(+)/H(+) antiporter that extrudes sodium in exchange for external protons.</text>
</comment>
<feature type="transmembrane region" description="Helical" evidence="7">
    <location>
        <begin position="172"/>
        <end position="195"/>
    </location>
</feature>
<feature type="transmembrane region" description="Helical" evidence="7">
    <location>
        <begin position="319"/>
        <end position="341"/>
    </location>
</feature>
<sequence>MKPELPERFRHFAPLERAADRVLTPLEEFIHSQTATSLALLSMTLVALVLANSPLADSYHHLFEQPLSIGLGPWQVSMSLHHWINDGLMAFFFFLIGLEIKRELLVGELADLRAAMLPVLAAVGGMVVPALIYVAINGGEPTINGWGTPMATDIAFAISVLVLLGSRVPSGLVTFLIALAIVDDLGAVAVIALFYTDSLAMDALAGALAVWVLLWVFNYMGIYKVLPYALGGVLMWALMLASGVHATVAGVLTALAIPAHPKIRPQYFAELIERLLEKFRKAPDDDDIHLNETQKGVVMAVEKVARDVQPPSMRLEHSLHLPVALLVIPLFALANAGVHLSMEELRNAFAHPVSLGIIAGLVIGKMVGIAATAWLAVKLGLATLPQGAHASQLIGVGLLGGIGFTMSIFIAGLAWPGDPALLQQAKMGILLASLIAGFSGYAWLRWVSR</sequence>
<feature type="transmembrane region" description="Helical" evidence="7">
    <location>
        <begin position="146"/>
        <end position="165"/>
    </location>
</feature>
<dbReference type="Gene3D" id="1.20.1530.10">
    <property type="entry name" value="Na+/H+ antiporter like domain"/>
    <property type="match status" value="1"/>
</dbReference>
<keyword evidence="2 7" id="KW-1003">Cell membrane</keyword>
<dbReference type="InterPro" id="IPR004670">
    <property type="entry name" value="NhaA"/>
</dbReference>
<evidence type="ECO:0000256" key="6">
    <source>
        <dbReference type="ARBA" id="ARBA00023201"/>
    </source>
</evidence>
<keyword evidence="7" id="KW-0406">Ion transport</keyword>
<dbReference type="GO" id="GO:0005886">
    <property type="term" value="C:plasma membrane"/>
    <property type="evidence" value="ECO:0007669"/>
    <property type="project" value="UniProtKB-SubCell"/>
</dbReference>
<evidence type="ECO:0000313" key="9">
    <source>
        <dbReference type="Proteomes" id="UP000198461"/>
    </source>
</evidence>
<dbReference type="PANTHER" id="PTHR30341">
    <property type="entry name" value="SODIUM ION/PROTON ANTIPORTER NHAA-RELATED"/>
    <property type="match status" value="1"/>
</dbReference>
<name>A0A1N6DT28_9GAMM</name>
<dbReference type="GO" id="GO:0015385">
    <property type="term" value="F:sodium:proton antiporter activity"/>
    <property type="evidence" value="ECO:0007669"/>
    <property type="project" value="UniProtKB-UniRule"/>
</dbReference>
<evidence type="ECO:0000256" key="7">
    <source>
        <dbReference type="HAMAP-Rule" id="MF_01844"/>
    </source>
</evidence>
<dbReference type="AlphaFoldDB" id="A0A1N6DT28"/>
<feature type="transmembrane region" description="Helical" evidence="7">
    <location>
        <begin position="353"/>
        <end position="377"/>
    </location>
</feature>
<evidence type="ECO:0000256" key="3">
    <source>
        <dbReference type="ARBA" id="ARBA00022692"/>
    </source>
</evidence>
<keyword evidence="7" id="KW-0915">Sodium</keyword>
<dbReference type="Pfam" id="PF06965">
    <property type="entry name" value="Na_H_antiport_1"/>
    <property type="match status" value="1"/>
</dbReference>
<dbReference type="Proteomes" id="UP000198461">
    <property type="component" value="Unassembled WGS sequence"/>
</dbReference>
<feature type="transmembrane region" description="Helical" evidence="7">
    <location>
        <begin position="201"/>
        <end position="221"/>
    </location>
</feature>
<evidence type="ECO:0000256" key="2">
    <source>
        <dbReference type="ARBA" id="ARBA00022475"/>
    </source>
</evidence>
<dbReference type="HAMAP" id="MF_01844">
    <property type="entry name" value="NhaA"/>
    <property type="match status" value="1"/>
</dbReference>